<keyword evidence="12" id="KW-0449">Lipoprotein</keyword>
<keyword evidence="2" id="KW-1003">Cell membrane</keyword>
<dbReference type="InterPro" id="IPR017452">
    <property type="entry name" value="GPCR_Rhodpsn_7TM"/>
</dbReference>
<comment type="caution">
    <text evidence="17">The sequence shown here is derived from an EMBL/GenBank/DDBJ whole genome shotgun (WGS) entry which is preliminary data.</text>
</comment>
<dbReference type="Pfam" id="PF00001">
    <property type="entry name" value="7tm_1"/>
    <property type="match status" value="1"/>
</dbReference>
<dbReference type="GO" id="GO:0008188">
    <property type="term" value="F:neuropeptide receptor activity"/>
    <property type="evidence" value="ECO:0007669"/>
    <property type="project" value="TreeGrafter"/>
</dbReference>
<evidence type="ECO:0000256" key="7">
    <source>
        <dbReference type="ARBA" id="ARBA00023139"/>
    </source>
</evidence>
<evidence type="ECO:0000256" key="2">
    <source>
        <dbReference type="ARBA" id="ARBA00022475"/>
    </source>
</evidence>
<evidence type="ECO:0000259" key="16">
    <source>
        <dbReference type="PROSITE" id="PS50262"/>
    </source>
</evidence>
<dbReference type="PRINTS" id="PR01822">
    <property type="entry name" value="CCYSTOKININR"/>
</dbReference>
<evidence type="ECO:0000256" key="1">
    <source>
        <dbReference type="ARBA" id="ARBA00004651"/>
    </source>
</evidence>
<evidence type="ECO:0000256" key="15">
    <source>
        <dbReference type="SAM" id="Phobius"/>
    </source>
</evidence>
<dbReference type="PROSITE" id="PS50262">
    <property type="entry name" value="G_PROTEIN_RECEP_F1_2"/>
    <property type="match status" value="1"/>
</dbReference>
<gene>
    <name evidence="17" type="ORF">BV898_11058</name>
</gene>
<comment type="similarity">
    <text evidence="13">Belongs to the G-protein coupled receptor 1 family.</text>
</comment>
<reference evidence="18" key="1">
    <citation type="submission" date="2017-01" db="EMBL/GenBank/DDBJ databases">
        <title>Comparative genomics of anhydrobiosis in the tardigrade Hypsibius dujardini.</title>
        <authorList>
            <person name="Yoshida Y."/>
            <person name="Koutsovoulos G."/>
            <person name="Laetsch D."/>
            <person name="Stevens L."/>
            <person name="Kumar S."/>
            <person name="Horikawa D."/>
            <person name="Ishino K."/>
            <person name="Komine S."/>
            <person name="Tomita M."/>
            <person name="Blaxter M."/>
            <person name="Arakawa K."/>
        </authorList>
    </citation>
    <scope>NUCLEOTIDE SEQUENCE [LARGE SCALE GENOMIC DNA]</scope>
    <source>
        <strain evidence="18">Z151</strain>
    </source>
</reference>
<dbReference type="SUPFAM" id="SSF81321">
    <property type="entry name" value="Family A G protein-coupled receptor-like"/>
    <property type="match status" value="1"/>
</dbReference>
<feature type="transmembrane region" description="Helical" evidence="15">
    <location>
        <begin position="221"/>
        <end position="244"/>
    </location>
</feature>
<evidence type="ECO:0000256" key="12">
    <source>
        <dbReference type="ARBA" id="ARBA00023288"/>
    </source>
</evidence>
<dbReference type="PROSITE" id="PS00237">
    <property type="entry name" value="G_PROTEIN_RECEP_F1_1"/>
    <property type="match status" value="1"/>
</dbReference>
<evidence type="ECO:0000256" key="11">
    <source>
        <dbReference type="ARBA" id="ARBA00023224"/>
    </source>
</evidence>
<keyword evidence="5 13" id="KW-0297">G-protein coupled receptor</keyword>
<evidence type="ECO:0000256" key="5">
    <source>
        <dbReference type="ARBA" id="ARBA00023040"/>
    </source>
</evidence>
<keyword evidence="8" id="KW-1015">Disulfide bond</keyword>
<evidence type="ECO:0000256" key="3">
    <source>
        <dbReference type="ARBA" id="ARBA00022692"/>
    </source>
</evidence>
<keyword evidence="9 13" id="KW-0675">Receptor</keyword>
<dbReference type="GO" id="GO:0005886">
    <property type="term" value="C:plasma membrane"/>
    <property type="evidence" value="ECO:0007669"/>
    <property type="project" value="UniProtKB-SubCell"/>
</dbReference>
<sequence>MKVFPFQRTTVSAMAVAVTPSSSSLSPLAHPASSSSSTTFSCLHYVGMPMAAIMDNLTSAEVQPFEEQCMENANFSTTSGPPDTPHGLQINDYIRIPMYDLLLGVFCMPFTLTGQILRKFIFGAAMCKMIPYLQVVSVAVSTFTLCSISIERYFAICRPLTSRHWQTVSHAIKMTVVCWLLAFLTGSPILFTSRQEKYFTDEDGVNYYSCRERYFAPWMEVMYNCGLFVILFGIPGVFMTWAYVKITRTLLYAGTDPAGPLIATKESSSTPFSPTAAEPPTVTNNGSLAKLSSKLARFRAGSHGHQTTAAARNGSAAGLSSHHAGCEDADLAGDPGGGLDTPNRVMSPGAESVRSPSCGQGGGVRNTNAEKNLQAKKRVVLMLIIVVFEFFICFTPLWLVNISSFFWKEILDRVGGPGITYLQLLMYISTCCNPITYCFLHSKFRQGMIQAFTCKRNKPEISDLLRSRTTKLQMSYHKNDSLSTKSLNNVVIPLSQKKGPCTKSIGAATTGAAVKVKAESIPMTIPEDELSKYAGTSVNQSTEITWL</sequence>
<evidence type="ECO:0000256" key="13">
    <source>
        <dbReference type="RuleBase" id="RU000688"/>
    </source>
</evidence>
<protein>
    <submittedName>
        <fullName evidence="17">Gastrin/cholecystokinin type B receptor</fullName>
    </submittedName>
</protein>
<evidence type="ECO:0000256" key="6">
    <source>
        <dbReference type="ARBA" id="ARBA00023136"/>
    </source>
</evidence>
<dbReference type="Gene3D" id="1.20.1070.10">
    <property type="entry name" value="Rhodopsin 7-helix transmembrane proteins"/>
    <property type="match status" value="1"/>
</dbReference>
<keyword evidence="6 15" id="KW-0472">Membrane</keyword>
<dbReference type="AlphaFoldDB" id="A0A1W0WHW4"/>
<feature type="transmembrane region" description="Helical" evidence="15">
    <location>
        <begin position="419"/>
        <end position="440"/>
    </location>
</feature>
<dbReference type="InterPro" id="IPR000276">
    <property type="entry name" value="GPCR_Rhodpsn"/>
</dbReference>
<dbReference type="PANTHER" id="PTHR24238:SF75">
    <property type="entry name" value="CHOLECYSTOKININ-LIKE RECEPTOR AT 17D1-RELATED"/>
    <property type="match status" value="1"/>
</dbReference>
<keyword evidence="18" id="KW-1185">Reference proteome</keyword>
<dbReference type="PANTHER" id="PTHR24238">
    <property type="entry name" value="G-PROTEIN COUPLED RECEPTOR"/>
    <property type="match status" value="1"/>
</dbReference>
<keyword evidence="11 13" id="KW-0807">Transducer</keyword>
<dbReference type="EMBL" id="MTYJ01000099">
    <property type="protein sequence ID" value="OQV14795.1"/>
    <property type="molecule type" value="Genomic_DNA"/>
</dbReference>
<feature type="domain" description="G-protein coupled receptors family 1 profile" evidence="16">
    <location>
        <begin position="96"/>
        <end position="437"/>
    </location>
</feature>
<feature type="region of interest" description="Disordered" evidence="14">
    <location>
        <begin position="265"/>
        <end position="284"/>
    </location>
</feature>
<keyword evidence="4 15" id="KW-1133">Transmembrane helix</keyword>
<evidence type="ECO:0000256" key="8">
    <source>
        <dbReference type="ARBA" id="ARBA00023157"/>
    </source>
</evidence>
<evidence type="ECO:0000256" key="4">
    <source>
        <dbReference type="ARBA" id="ARBA00022989"/>
    </source>
</evidence>
<organism evidence="17 18">
    <name type="scientific">Hypsibius exemplaris</name>
    <name type="common">Freshwater tardigrade</name>
    <dbReference type="NCBI Taxonomy" id="2072580"/>
    <lineage>
        <taxon>Eukaryota</taxon>
        <taxon>Metazoa</taxon>
        <taxon>Ecdysozoa</taxon>
        <taxon>Tardigrada</taxon>
        <taxon>Eutardigrada</taxon>
        <taxon>Parachela</taxon>
        <taxon>Hypsibioidea</taxon>
        <taxon>Hypsibiidae</taxon>
        <taxon>Hypsibius</taxon>
    </lineage>
</organism>
<comment type="subcellular location">
    <subcellularLocation>
        <location evidence="1">Cell membrane</location>
        <topology evidence="1">Multi-pass membrane protein</topology>
    </subcellularLocation>
</comment>
<evidence type="ECO:0000256" key="14">
    <source>
        <dbReference type="SAM" id="MobiDB-lite"/>
    </source>
</evidence>
<name>A0A1W0WHW4_HYPEX</name>
<evidence type="ECO:0000256" key="10">
    <source>
        <dbReference type="ARBA" id="ARBA00023180"/>
    </source>
</evidence>
<feature type="transmembrane region" description="Helical" evidence="15">
    <location>
        <begin position="98"/>
        <end position="117"/>
    </location>
</feature>
<keyword evidence="10" id="KW-0325">Glycoprotein</keyword>
<keyword evidence="7" id="KW-0564">Palmitate</keyword>
<dbReference type="InterPro" id="IPR009126">
    <property type="entry name" value="Cholcskin_rcpt"/>
</dbReference>
<evidence type="ECO:0000313" key="18">
    <source>
        <dbReference type="Proteomes" id="UP000192578"/>
    </source>
</evidence>
<feature type="transmembrane region" description="Helical" evidence="15">
    <location>
        <begin position="171"/>
        <end position="191"/>
    </location>
</feature>
<feature type="region of interest" description="Disordered" evidence="14">
    <location>
        <begin position="330"/>
        <end position="364"/>
    </location>
</feature>
<keyword evidence="3 13" id="KW-0812">Transmembrane</keyword>
<feature type="transmembrane region" description="Helical" evidence="15">
    <location>
        <begin position="379"/>
        <end position="399"/>
    </location>
</feature>
<feature type="transmembrane region" description="Helical" evidence="15">
    <location>
        <begin position="129"/>
        <end position="150"/>
    </location>
</feature>
<dbReference type="OrthoDB" id="5987936at2759"/>
<evidence type="ECO:0000313" key="17">
    <source>
        <dbReference type="EMBL" id="OQV14795.1"/>
    </source>
</evidence>
<dbReference type="PRINTS" id="PR00237">
    <property type="entry name" value="GPCRRHODOPSN"/>
</dbReference>
<accession>A0A1W0WHW4</accession>
<evidence type="ECO:0000256" key="9">
    <source>
        <dbReference type="ARBA" id="ARBA00023170"/>
    </source>
</evidence>
<proteinExistence type="inferred from homology"/>
<dbReference type="Proteomes" id="UP000192578">
    <property type="component" value="Unassembled WGS sequence"/>
</dbReference>